<evidence type="ECO:0000313" key="1">
    <source>
        <dbReference type="EMBL" id="CAB4278361.1"/>
    </source>
</evidence>
<dbReference type="AlphaFoldDB" id="A0A6J5UQJ4"/>
<organism evidence="1 2">
    <name type="scientific">Prunus armeniaca</name>
    <name type="common">Apricot</name>
    <name type="synonym">Armeniaca vulgaris</name>
    <dbReference type="NCBI Taxonomy" id="36596"/>
    <lineage>
        <taxon>Eukaryota</taxon>
        <taxon>Viridiplantae</taxon>
        <taxon>Streptophyta</taxon>
        <taxon>Embryophyta</taxon>
        <taxon>Tracheophyta</taxon>
        <taxon>Spermatophyta</taxon>
        <taxon>Magnoliopsida</taxon>
        <taxon>eudicotyledons</taxon>
        <taxon>Gunneridae</taxon>
        <taxon>Pentapetalae</taxon>
        <taxon>rosids</taxon>
        <taxon>fabids</taxon>
        <taxon>Rosales</taxon>
        <taxon>Rosaceae</taxon>
        <taxon>Amygdaloideae</taxon>
        <taxon>Amygdaleae</taxon>
        <taxon>Prunus</taxon>
    </lineage>
</organism>
<accession>A0A6J5UQJ4</accession>
<name>A0A6J5UQJ4_PRUAR</name>
<sequence>MKMIMMEKMVMAKMGLGILHWLRWKVENFLVDWREDRVVSSGDHRPIRERYHRLSSRWVVGGGWERGMGRDFLFSSFFIFFNCPNI</sequence>
<proteinExistence type="predicted"/>
<gene>
    <name evidence="1" type="ORF">CURHAP_LOCUS29130</name>
</gene>
<evidence type="ECO:0000313" key="2">
    <source>
        <dbReference type="Proteomes" id="UP000507222"/>
    </source>
</evidence>
<reference evidence="1 2" key="1">
    <citation type="submission" date="2020-05" db="EMBL/GenBank/DDBJ databases">
        <authorList>
            <person name="Campoy J."/>
            <person name="Schneeberger K."/>
            <person name="Spophaly S."/>
        </authorList>
    </citation>
    <scope>NUCLEOTIDE SEQUENCE [LARGE SCALE GENOMIC DNA]</scope>
    <source>
        <strain evidence="1">PruArmRojPasFocal</strain>
    </source>
</reference>
<protein>
    <submittedName>
        <fullName evidence="1">Uncharacterized protein</fullName>
    </submittedName>
</protein>
<dbReference type="EMBL" id="CAEKDK010000004">
    <property type="protein sequence ID" value="CAB4278361.1"/>
    <property type="molecule type" value="Genomic_DNA"/>
</dbReference>
<dbReference type="Proteomes" id="UP000507222">
    <property type="component" value="Unassembled WGS sequence"/>
</dbReference>